<dbReference type="EMBL" id="AAKN02003403">
    <property type="status" value="NOT_ANNOTATED_CDS"/>
    <property type="molecule type" value="Genomic_DNA"/>
</dbReference>
<accession>A0A286Y284</accession>
<dbReference type="KEGG" id="cpoc:100717237"/>
<dbReference type="CTD" id="2055"/>
<dbReference type="GO" id="GO:0007601">
    <property type="term" value="P:visual perception"/>
    <property type="evidence" value="ECO:0007669"/>
    <property type="project" value="Ensembl"/>
</dbReference>
<gene>
    <name evidence="8" type="primary">CLN8</name>
</gene>
<dbReference type="GO" id="GO:0008306">
    <property type="term" value="P:associative learning"/>
    <property type="evidence" value="ECO:0007669"/>
    <property type="project" value="Ensembl"/>
</dbReference>
<dbReference type="GO" id="GO:0097473">
    <property type="term" value="P:retinal rod cell apoptotic process"/>
    <property type="evidence" value="ECO:0007669"/>
    <property type="project" value="Ensembl"/>
</dbReference>
<reference evidence="9" key="1">
    <citation type="journal article" date="2011" name="Nature">
        <title>A high-resolution map of human evolutionary constraint using 29 mammals.</title>
        <authorList>
            <person name="Lindblad-Toh K."/>
            <person name="Garber M."/>
            <person name="Zuk O."/>
            <person name="Lin M.F."/>
            <person name="Parker B.J."/>
            <person name="Washietl S."/>
            <person name="Kheradpour P."/>
            <person name="Ernst J."/>
            <person name="Jordan G."/>
            <person name="Mauceli E."/>
            <person name="Ward L.D."/>
            <person name="Lowe C.B."/>
            <person name="Holloway A.K."/>
            <person name="Clamp M."/>
            <person name="Gnerre S."/>
            <person name="Alfoldi J."/>
            <person name="Beal K."/>
            <person name="Chang J."/>
            <person name="Clawson H."/>
            <person name="Cuff J."/>
            <person name="Di Palma F."/>
            <person name="Fitzgerald S."/>
            <person name="Flicek P."/>
            <person name="Guttman M."/>
            <person name="Hubisz M.J."/>
            <person name="Jaffe D.B."/>
            <person name="Jungreis I."/>
            <person name="Kent W.J."/>
            <person name="Kostka D."/>
            <person name="Lara M."/>
            <person name="Martins A.L."/>
            <person name="Massingham T."/>
            <person name="Moltke I."/>
            <person name="Raney B.J."/>
            <person name="Rasmussen M.D."/>
            <person name="Robinson J."/>
            <person name="Stark A."/>
            <person name="Vilella A.J."/>
            <person name="Wen J."/>
            <person name="Xie X."/>
            <person name="Zody M.C."/>
            <person name="Baldwin J."/>
            <person name="Bloom T."/>
            <person name="Chin C.W."/>
            <person name="Heiman D."/>
            <person name="Nicol R."/>
            <person name="Nusbaum C."/>
            <person name="Young S."/>
            <person name="Wilkinson J."/>
            <person name="Worley K.C."/>
            <person name="Kovar C.L."/>
            <person name="Muzny D.M."/>
            <person name="Gibbs R.A."/>
            <person name="Cree A."/>
            <person name="Dihn H.H."/>
            <person name="Fowler G."/>
            <person name="Jhangiani S."/>
            <person name="Joshi V."/>
            <person name="Lee S."/>
            <person name="Lewis L.R."/>
            <person name="Nazareth L.V."/>
            <person name="Okwuonu G."/>
            <person name="Santibanez J."/>
            <person name="Warren W.C."/>
            <person name="Mardis E.R."/>
            <person name="Weinstock G.M."/>
            <person name="Wilson R.K."/>
            <person name="Delehaunty K."/>
            <person name="Dooling D."/>
            <person name="Fronik C."/>
            <person name="Fulton L."/>
            <person name="Fulton B."/>
            <person name="Graves T."/>
            <person name="Minx P."/>
            <person name="Sodergren E."/>
            <person name="Birney E."/>
            <person name="Margulies E.H."/>
            <person name="Herrero J."/>
            <person name="Green E.D."/>
            <person name="Haussler D."/>
            <person name="Siepel A."/>
            <person name="Goldman N."/>
            <person name="Pollard K.S."/>
            <person name="Pedersen J.S."/>
            <person name="Lander E.S."/>
            <person name="Kellis M."/>
        </authorList>
    </citation>
    <scope>NUCLEOTIDE SEQUENCE [LARGE SCALE GENOMIC DNA]</scope>
    <source>
        <strain evidence="9">2N</strain>
    </source>
</reference>
<feature type="transmembrane region" description="Helical" evidence="6">
    <location>
        <begin position="131"/>
        <end position="151"/>
    </location>
</feature>
<sequence length="288" mass="33191">MTPASDGDTSEGIFDLDYVSWKIRSTLVVSGFVFYLGVFVVCHQLSSSLNATYRSLVAREKVFWDLAATRAIFGVQSMAAGLWALLGDPVLQADKALGQQNWCWFHVTTATGFFFFENVAVYLSGLFFRTLDLFLVVHHLFAFLGFLGLVVNLRAGHYLAMTTLLLEMSTPFTCVSWMLLKAGWSETLLWKANQWLMIHMFHCRMVLTYHMWWVCFWHWDRLVSSLYLPHFTLFLIGLALLTLLLNPYWTHKKTQQLLTPVDWNFAQPETKNNRADRTGGQVLQKKRP</sequence>
<evidence type="ECO:0000313" key="8">
    <source>
        <dbReference type="Ensembl" id="ENSCPOP00000031946.1"/>
    </source>
</evidence>
<keyword evidence="9" id="KW-1185">Reference proteome</keyword>
<dbReference type="PANTHER" id="PTHR13439:SF7">
    <property type="entry name" value="PROTEIN CLN8"/>
    <property type="match status" value="1"/>
</dbReference>
<dbReference type="GO" id="GO:0007040">
    <property type="term" value="P:lysosome organization"/>
    <property type="evidence" value="ECO:0007669"/>
    <property type="project" value="Ensembl"/>
</dbReference>
<dbReference type="Proteomes" id="UP000005447">
    <property type="component" value="Unassembled WGS sequence"/>
</dbReference>
<dbReference type="AlphaFoldDB" id="A0A286Y284"/>
<dbReference type="FunCoup" id="A0A286Y284">
    <property type="interactions" value="967"/>
</dbReference>
<dbReference type="STRING" id="10141.ENSCPOP00000031946"/>
<evidence type="ECO:0000256" key="6">
    <source>
        <dbReference type="SAM" id="Phobius"/>
    </source>
</evidence>
<feature type="transmembrane region" description="Helical" evidence="6">
    <location>
        <begin position="104"/>
        <end position="124"/>
    </location>
</feature>
<dbReference type="InterPro" id="IPR006634">
    <property type="entry name" value="TLC-dom"/>
</dbReference>
<dbReference type="eggNOG" id="KOG4561">
    <property type="taxonomic scope" value="Eukaryota"/>
</dbReference>
<keyword evidence="2 5" id="KW-0812">Transmembrane</keyword>
<dbReference type="GO" id="GO:0007628">
    <property type="term" value="P:adult walking behavior"/>
    <property type="evidence" value="ECO:0007669"/>
    <property type="project" value="Ensembl"/>
</dbReference>
<feature type="transmembrane region" description="Helical" evidence="6">
    <location>
        <begin position="62"/>
        <end position="84"/>
    </location>
</feature>
<dbReference type="GO" id="GO:0008203">
    <property type="term" value="P:cholesterol metabolic process"/>
    <property type="evidence" value="ECO:0007669"/>
    <property type="project" value="Ensembl"/>
</dbReference>
<dbReference type="GO" id="GO:0006672">
    <property type="term" value="P:ceramide metabolic process"/>
    <property type="evidence" value="ECO:0007669"/>
    <property type="project" value="Ensembl"/>
</dbReference>
<dbReference type="GO" id="GO:0055088">
    <property type="term" value="P:lipid homeostasis"/>
    <property type="evidence" value="ECO:0007669"/>
    <property type="project" value="TreeGrafter"/>
</dbReference>
<dbReference type="GO" id="GO:0008361">
    <property type="term" value="P:regulation of cell size"/>
    <property type="evidence" value="ECO:0007669"/>
    <property type="project" value="Ensembl"/>
</dbReference>
<dbReference type="InterPro" id="IPR050846">
    <property type="entry name" value="TLCD"/>
</dbReference>
<organism evidence="8 9">
    <name type="scientific">Cavia porcellus</name>
    <name type="common">Guinea pig</name>
    <dbReference type="NCBI Taxonomy" id="10141"/>
    <lineage>
        <taxon>Eukaryota</taxon>
        <taxon>Metazoa</taxon>
        <taxon>Chordata</taxon>
        <taxon>Craniata</taxon>
        <taxon>Vertebrata</taxon>
        <taxon>Euteleostomi</taxon>
        <taxon>Mammalia</taxon>
        <taxon>Eutheria</taxon>
        <taxon>Euarchontoglires</taxon>
        <taxon>Glires</taxon>
        <taxon>Rodentia</taxon>
        <taxon>Hystricomorpha</taxon>
        <taxon>Caviidae</taxon>
        <taxon>Cavia</taxon>
    </lineage>
</organism>
<dbReference type="OMA" id="FFRTFDL"/>
<evidence type="ECO:0000256" key="5">
    <source>
        <dbReference type="PROSITE-ProRule" id="PRU00205"/>
    </source>
</evidence>
<keyword evidence="4 5" id="KW-0472">Membrane</keyword>
<dbReference type="GeneID" id="100717237"/>
<dbReference type="Pfam" id="PF03798">
    <property type="entry name" value="TRAM_LAG1_CLN8"/>
    <property type="match status" value="1"/>
</dbReference>
<dbReference type="GO" id="GO:0005793">
    <property type="term" value="C:endoplasmic reticulum-Golgi intermediate compartment"/>
    <property type="evidence" value="ECO:0007669"/>
    <property type="project" value="Ensembl"/>
</dbReference>
<dbReference type="GO" id="GO:0030163">
    <property type="term" value="P:protein catabolic process"/>
    <property type="evidence" value="ECO:0007669"/>
    <property type="project" value="Ensembl"/>
</dbReference>
<dbReference type="GO" id="GO:0051935">
    <property type="term" value="P:glutamate reuptake"/>
    <property type="evidence" value="ECO:0007669"/>
    <property type="project" value="Ensembl"/>
</dbReference>
<protein>
    <submittedName>
        <fullName evidence="8">CLN8 transmembrane ER and ERGIC protein</fullName>
    </submittedName>
</protein>
<dbReference type="GO" id="GO:0021523">
    <property type="term" value="P:somatic motor neuron differentiation"/>
    <property type="evidence" value="ECO:0007669"/>
    <property type="project" value="Ensembl"/>
</dbReference>
<dbReference type="GO" id="GO:0050881">
    <property type="term" value="P:musculoskeletal movement"/>
    <property type="evidence" value="ECO:0007669"/>
    <property type="project" value="Ensembl"/>
</dbReference>
<feature type="transmembrane region" description="Helical" evidence="6">
    <location>
        <begin position="23"/>
        <end position="42"/>
    </location>
</feature>
<dbReference type="GO" id="GO:0045494">
    <property type="term" value="P:photoreceptor cell maintenance"/>
    <property type="evidence" value="ECO:0007669"/>
    <property type="project" value="Ensembl"/>
</dbReference>
<dbReference type="SMART" id="SM00724">
    <property type="entry name" value="TLC"/>
    <property type="match status" value="1"/>
</dbReference>
<evidence type="ECO:0000256" key="2">
    <source>
        <dbReference type="ARBA" id="ARBA00022692"/>
    </source>
</evidence>
<dbReference type="OrthoDB" id="10052906at2759"/>
<proteinExistence type="predicted"/>
<evidence type="ECO:0000256" key="3">
    <source>
        <dbReference type="ARBA" id="ARBA00022989"/>
    </source>
</evidence>
<feature type="transmembrane region" description="Helical" evidence="6">
    <location>
        <begin position="201"/>
        <end position="219"/>
    </location>
</feature>
<dbReference type="GO" id="GO:0007006">
    <property type="term" value="P:mitochondrial membrane organization"/>
    <property type="evidence" value="ECO:0007669"/>
    <property type="project" value="Ensembl"/>
</dbReference>
<dbReference type="GO" id="GO:0043524">
    <property type="term" value="P:negative regulation of neuron apoptotic process"/>
    <property type="evidence" value="ECO:0007669"/>
    <property type="project" value="Ensembl"/>
</dbReference>
<evidence type="ECO:0000256" key="1">
    <source>
        <dbReference type="ARBA" id="ARBA00004141"/>
    </source>
</evidence>
<dbReference type="GO" id="GO:0005783">
    <property type="term" value="C:endoplasmic reticulum"/>
    <property type="evidence" value="ECO:0007669"/>
    <property type="project" value="Ensembl"/>
</dbReference>
<dbReference type="GO" id="GO:0006644">
    <property type="term" value="P:phospholipid metabolic process"/>
    <property type="evidence" value="ECO:0007669"/>
    <property type="project" value="Ensembl"/>
</dbReference>
<evidence type="ECO:0000256" key="4">
    <source>
        <dbReference type="ARBA" id="ARBA00023136"/>
    </source>
</evidence>
<dbReference type="GO" id="GO:0005739">
    <property type="term" value="C:mitochondrion"/>
    <property type="evidence" value="ECO:0007669"/>
    <property type="project" value="GOC"/>
</dbReference>
<dbReference type="GO" id="GO:0060041">
    <property type="term" value="P:retina development in camera-type eye"/>
    <property type="evidence" value="ECO:0007669"/>
    <property type="project" value="Ensembl"/>
</dbReference>
<name>A0A286Y284_CAVPO</name>
<reference evidence="8" key="3">
    <citation type="submission" date="2025-09" db="UniProtKB">
        <authorList>
            <consortium name="Ensembl"/>
        </authorList>
    </citation>
    <scope>IDENTIFICATION</scope>
    <source>
        <strain evidence="8">2N</strain>
    </source>
</reference>
<dbReference type="Bgee" id="ENSCPOG00000035105">
    <property type="expression patterns" value="Expressed in zone of skin and 13 other cell types or tissues"/>
</dbReference>
<dbReference type="InParanoid" id="A0A286Y284"/>
<evidence type="ECO:0000313" key="9">
    <source>
        <dbReference type="Proteomes" id="UP000005447"/>
    </source>
</evidence>
<dbReference type="VEuPathDB" id="HostDB:ENSCPOG00000035105"/>
<dbReference type="GO" id="GO:0016020">
    <property type="term" value="C:membrane"/>
    <property type="evidence" value="ECO:0007669"/>
    <property type="project" value="UniProtKB-SubCell"/>
</dbReference>
<dbReference type="GO" id="GO:0097001">
    <property type="term" value="F:ceramide binding"/>
    <property type="evidence" value="ECO:0007669"/>
    <property type="project" value="Ensembl"/>
</dbReference>
<keyword evidence="3 6" id="KW-1133">Transmembrane helix</keyword>
<feature type="domain" description="TLC" evidence="7">
    <location>
        <begin position="62"/>
        <end position="262"/>
    </location>
</feature>
<evidence type="ECO:0000259" key="7">
    <source>
        <dbReference type="PROSITE" id="PS50922"/>
    </source>
</evidence>
<dbReference type="PANTHER" id="PTHR13439">
    <property type="entry name" value="CT120 PROTEIN"/>
    <property type="match status" value="1"/>
</dbReference>
<comment type="subcellular location">
    <subcellularLocation>
        <location evidence="1">Membrane</location>
        <topology evidence="1">Multi-pass membrane protein</topology>
    </subcellularLocation>
</comment>
<dbReference type="GO" id="GO:0035176">
    <property type="term" value="P:social behavior"/>
    <property type="evidence" value="ECO:0007669"/>
    <property type="project" value="Ensembl"/>
</dbReference>
<dbReference type="GO" id="GO:0060052">
    <property type="term" value="P:neurofilament cytoskeleton organization"/>
    <property type="evidence" value="ECO:0007669"/>
    <property type="project" value="Ensembl"/>
</dbReference>
<dbReference type="GeneTree" id="ENSGT01010000222313"/>
<dbReference type="GO" id="GO:0050885">
    <property type="term" value="P:neuromuscular process controlling balance"/>
    <property type="evidence" value="ECO:0007669"/>
    <property type="project" value="Ensembl"/>
</dbReference>
<dbReference type="PROSITE" id="PS50922">
    <property type="entry name" value="TLC"/>
    <property type="match status" value="1"/>
</dbReference>
<feature type="transmembrane region" description="Helical" evidence="6">
    <location>
        <begin position="231"/>
        <end position="249"/>
    </location>
</feature>
<dbReference type="Ensembl" id="ENSCPOT00000035070.1">
    <property type="protein sequence ID" value="ENSCPOP00000031946.1"/>
    <property type="gene ID" value="ENSCPOG00000035105.1"/>
</dbReference>
<reference evidence="8" key="2">
    <citation type="submission" date="2025-08" db="UniProtKB">
        <authorList>
            <consortium name="Ensembl"/>
        </authorList>
    </citation>
    <scope>IDENTIFICATION</scope>
    <source>
        <strain evidence="8">2N</strain>
    </source>
</reference>
<feature type="transmembrane region" description="Helical" evidence="6">
    <location>
        <begin position="157"/>
        <end position="180"/>
    </location>
</feature>
<dbReference type="GO" id="GO:0050884">
    <property type="term" value="P:neuromuscular process controlling posture"/>
    <property type="evidence" value="ECO:0007669"/>
    <property type="project" value="Ensembl"/>
</dbReference>
<dbReference type="GO" id="GO:0098793">
    <property type="term" value="C:presynapse"/>
    <property type="evidence" value="ECO:0007669"/>
    <property type="project" value="GOC"/>
</dbReference>